<organism evidence="2 3">
    <name type="scientific">Tsukamurella soli</name>
    <dbReference type="NCBI Taxonomy" id="644556"/>
    <lineage>
        <taxon>Bacteria</taxon>
        <taxon>Bacillati</taxon>
        <taxon>Actinomycetota</taxon>
        <taxon>Actinomycetes</taxon>
        <taxon>Mycobacteriales</taxon>
        <taxon>Tsukamurellaceae</taxon>
        <taxon>Tsukamurella</taxon>
    </lineage>
</organism>
<dbReference type="EMBL" id="BAABFR010000001">
    <property type="protein sequence ID" value="GAA4382688.1"/>
    <property type="molecule type" value="Genomic_DNA"/>
</dbReference>
<sequence>MDDRGVIDTGGRRLTLDAASADEVDTAKAAVDPVQAALDREAWHTRTRRVIDLSALPAPLVAKLETSRRLGARDAAARVDPPTPLAAPAPVRWRIRRRQDRPAVDAAAGASRTDPTRPQSLDLSEVERRLVERHTHEVRPISARADWLGKVRRPHITVDYPEVVLDWIASSIVRQIRSERSWDDPRLAHHHALFDPLAERREIGRHADSIARLRWRALSIDPDSQPEPLRQGARDRQSSELRTIDVLADSLARRVAALWLYHHSLEQLSLRILEFEAIEASLARESEAIDLARQLGADEIAIDRLTALQEDSESLARQVAILREIADRSLSAGG</sequence>
<dbReference type="Proteomes" id="UP001500635">
    <property type="component" value="Unassembled WGS sequence"/>
</dbReference>
<keyword evidence="3" id="KW-1185">Reference proteome</keyword>
<name>A0ABP8J0H7_9ACTN</name>
<evidence type="ECO:0000313" key="3">
    <source>
        <dbReference type="Proteomes" id="UP001500635"/>
    </source>
</evidence>
<evidence type="ECO:0000256" key="1">
    <source>
        <dbReference type="SAM" id="MobiDB-lite"/>
    </source>
</evidence>
<feature type="region of interest" description="Disordered" evidence="1">
    <location>
        <begin position="96"/>
        <end position="121"/>
    </location>
</feature>
<accession>A0ABP8J0H7</accession>
<dbReference type="RefSeq" id="WP_344989289.1">
    <property type="nucleotide sequence ID" value="NZ_BAABFR010000001.1"/>
</dbReference>
<evidence type="ECO:0000313" key="2">
    <source>
        <dbReference type="EMBL" id="GAA4382688.1"/>
    </source>
</evidence>
<gene>
    <name evidence="2" type="ORF">GCM10023147_00750</name>
</gene>
<protein>
    <submittedName>
        <fullName evidence="2">Uncharacterized protein</fullName>
    </submittedName>
</protein>
<reference evidence="3" key="1">
    <citation type="journal article" date="2019" name="Int. J. Syst. Evol. Microbiol.">
        <title>The Global Catalogue of Microorganisms (GCM) 10K type strain sequencing project: providing services to taxonomists for standard genome sequencing and annotation.</title>
        <authorList>
            <consortium name="The Broad Institute Genomics Platform"/>
            <consortium name="The Broad Institute Genome Sequencing Center for Infectious Disease"/>
            <person name="Wu L."/>
            <person name="Ma J."/>
        </authorList>
    </citation>
    <scope>NUCLEOTIDE SEQUENCE [LARGE SCALE GENOMIC DNA]</scope>
    <source>
        <strain evidence="3">JCM 17688</strain>
    </source>
</reference>
<comment type="caution">
    <text evidence="2">The sequence shown here is derived from an EMBL/GenBank/DDBJ whole genome shotgun (WGS) entry which is preliminary data.</text>
</comment>
<proteinExistence type="predicted"/>